<dbReference type="AlphaFoldDB" id="C0Z6S1"/>
<dbReference type="EMBL" id="AP008955">
    <property type="protein sequence ID" value="BAH46270.1"/>
    <property type="molecule type" value="Genomic_DNA"/>
</dbReference>
<dbReference type="KEGG" id="bbe:BBR47_52930"/>
<proteinExistence type="predicted"/>
<evidence type="ECO:0000313" key="1">
    <source>
        <dbReference type="EMBL" id="BAH46270.1"/>
    </source>
</evidence>
<sequence length="37" mass="4469">MITKTFMHKQMMSMHKNKTLFIREVYIFIAYSSLNAN</sequence>
<accession>C0Z6S1</accession>
<organism evidence="1 2">
    <name type="scientific">Brevibacillus brevis (strain 47 / JCM 6285 / NBRC 100599)</name>
    <dbReference type="NCBI Taxonomy" id="358681"/>
    <lineage>
        <taxon>Bacteria</taxon>
        <taxon>Bacillati</taxon>
        <taxon>Bacillota</taxon>
        <taxon>Bacilli</taxon>
        <taxon>Bacillales</taxon>
        <taxon>Paenibacillaceae</taxon>
        <taxon>Brevibacillus</taxon>
    </lineage>
</organism>
<evidence type="ECO:0000313" key="2">
    <source>
        <dbReference type="Proteomes" id="UP000001877"/>
    </source>
</evidence>
<name>C0Z6S1_BREBN</name>
<protein>
    <submittedName>
        <fullName evidence="1">Uncharacterized protein</fullName>
    </submittedName>
</protein>
<gene>
    <name evidence="1" type="ordered locus">BBR47_52930</name>
</gene>
<reference evidence="1 2" key="1">
    <citation type="submission" date="2005-03" db="EMBL/GenBank/DDBJ databases">
        <title>Brevibacillus brevis strain 47, complete genome.</title>
        <authorList>
            <person name="Hosoyama A."/>
            <person name="Yamada R."/>
            <person name="Hongo Y."/>
            <person name="Terui Y."/>
            <person name="Ankai A."/>
            <person name="Masuyama W."/>
            <person name="Sekiguchi M."/>
            <person name="Takeda T."/>
            <person name="Asano K."/>
            <person name="Ohji S."/>
            <person name="Ichikawa N."/>
            <person name="Narita S."/>
            <person name="Aoki N."/>
            <person name="Miura H."/>
            <person name="Matsushita S."/>
            <person name="Sekigawa T."/>
            <person name="Yamagata H."/>
            <person name="Yoshikawa H."/>
            <person name="Udaka S."/>
            <person name="Tanikawa S."/>
            <person name="Fujita N."/>
        </authorList>
    </citation>
    <scope>NUCLEOTIDE SEQUENCE [LARGE SCALE GENOMIC DNA]</scope>
    <source>
        <strain evidence="2">47 / JCM 6285 / NBRC 100599</strain>
    </source>
</reference>
<dbReference type="Proteomes" id="UP000001877">
    <property type="component" value="Chromosome"/>
</dbReference>
<keyword evidence="2" id="KW-1185">Reference proteome</keyword>
<dbReference type="HOGENOM" id="CLU_3341006_0_0_9"/>
<dbReference type="STRING" id="358681.BBR47_52930"/>